<comment type="caution">
    <text evidence="1">The sequence shown here is derived from an EMBL/GenBank/DDBJ whole genome shotgun (WGS) entry which is preliminary data.</text>
</comment>
<sequence>MPLSATCILLFLQIHNGIREANSPLKVIRTECLGQDDTSHTTLSRTEFLLGKFDHRLFPWNEKSITSTCTVNLLDIQYPAKINRYRMYIDADLHYQCQPELWGPIFTDVGSISYEIYKEKVENEIKDLLRDIRYLRVLDEFKVAYFYPHDGMTRVAIHLDFIKQQVDQKASKEEVVENIRNRRRRKGNCKGLSIVPVKISSKS</sequence>
<dbReference type="AlphaFoldDB" id="A0A4E0RCM5"/>
<keyword evidence="2" id="KW-1185">Reference proteome</keyword>
<protein>
    <submittedName>
        <fullName evidence="1">Uncharacterized protein</fullName>
    </submittedName>
</protein>
<evidence type="ECO:0000313" key="1">
    <source>
        <dbReference type="EMBL" id="THD24315.1"/>
    </source>
</evidence>
<gene>
    <name evidence="1" type="ORF">D915_004811</name>
</gene>
<accession>A0A4E0RCM5</accession>
<dbReference type="Proteomes" id="UP000230066">
    <property type="component" value="Unassembled WGS sequence"/>
</dbReference>
<name>A0A4E0RCM5_FASHE</name>
<organism evidence="1 2">
    <name type="scientific">Fasciola hepatica</name>
    <name type="common">Liver fluke</name>
    <dbReference type="NCBI Taxonomy" id="6192"/>
    <lineage>
        <taxon>Eukaryota</taxon>
        <taxon>Metazoa</taxon>
        <taxon>Spiralia</taxon>
        <taxon>Lophotrochozoa</taxon>
        <taxon>Platyhelminthes</taxon>
        <taxon>Trematoda</taxon>
        <taxon>Digenea</taxon>
        <taxon>Plagiorchiida</taxon>
        <taxon>Echinostomata</taxon>
        <taxon>Echinostomatoidea</taxon>
        <taxon>Fasciolidae</taxon>
        <taxon>Fasciola</taxon>
    </lineage>
</organism>
<evidence type="ECO:0000313" key="2">
    <source>
        <dbReference type="Proteomes" id="UP000230066"/>
    </source>
</evidence>
<proteinExistence type="predicted"/>
<dbReference type="EMBL" id="JXXN02001666">
    <property type="protein sequence ID" value="THD24315.1"/>
    <property type="molecule type" value="Genomic_DNA"/>
</dbReference>
<reference evidence="1" key="1">
    <citation type="submission" date="2019-03" db="EMBL/GenBank/DDBJ databases">
        <title>Improved annotation for the trematode Fasciola hepatica.</title>
        <authorList>
            <person name="Choi Y.-J."/>
            <person name="Martin J."/>
            <person name="Mitreva M."/>
        </authorList>
    </citation>
    <scope>NUCLEOTIDE SEQUENCE [LARGE SCALE GENOMIC DNA]</scope>
</reference>